<keyword evidence="6 15" id="KW-0812">Transmembrane</keyword>
<evidence type="ECO:0000256" key="11">
    <source>
        <dbReference type="ARBA" id="ARBA00023065"/>
    </source>
</evidence>
<keyword evidence="7 16" id="KW-0732">Signal</keyword>
<evidence type="ECO:0000256" key="1">
    <source>
        <dbReference type="ARBA" id="ARBA00004115"/>
    </source>
</evidence>
<evidence type="ECO:0000256" key="7">
    <source>
        <dbReference type="ARBA" id="ARBA00022729"/>
    </source>
</evidence>
<comment type="similarity">
    <text evidence="2">Belongs to the SARAF family.</text>
</comment>
<evidence type="ECO:0000256" key="2">
    <source>
        <dbReference type="ARBA" id="ARBA00006833"/>
    </source>
</evidence>
<dbReference type="HOGENOM" id="CLU_046802_1_0_1"/>
<dbReference type="PANTHER" id="PTHR15929:SF0">
    <property type="entry name" value="STORE-OPERATED CALCIUM ENTRY-ASSOCIATED REGULATORY FACTOR"/>
    <property type="match status" value="1"/>
</dbReference>
<evidence type="ECO:0000256" key="13">
    <source>
        <dbReference type="ARBA" id="ARBA00031116"/>
    </source>
</evidence>
<dbReference type="InterPro" id="IPR009567">
    <property type="entry name" value="SARAF"/>
</dbReference>
<reference evidence="17 18" key="1">
    <citation type="journal article" date="2013" name="BMC Genomics">
        <title>Genomics-driven discovery of the pneumocandin biosynthetic gene cluster in the fungus Glarea lozoyensis.</title>
        <authorList>
            <person name="Chen L."/>
            <person name="Yue Q."/>
            <person name="Zhang X."/>
            <person name="Xiang M."/>
            <person name="Wang C."/>
            <person name="Li S."/>
            <person name="Che Y."/>
            <person name="Ortiz-Lopez F.J."/>
            <person name="Bills G.F."/>
            <person name="Liu X."/>
            <person name="An Z."/>
        </authorList>
    </citation>
    <scope>NUCLEOTIDE SEQUENCE [LARGE SCALE GENOMIC DNA]</scope>
    <source>
        <strain evidence="18">ATCC 20868 / MF5171</strain>
    </source>
</reference>
<keyword evidence="8" id="KW-0256">Endoplasmic reticulum</keyword>
<dbReference type="OrthoDB" id="20303at2759"/>
<dbReference type="EMBL" id="KE145354">
    <property type="protein sequence ID" value="EPE35411.1"/>
    <property type="molecule type" value="Genomic_DNA"/>
</dbReference>
<feature type="compositionally biased region" description="Polar residues" evidence="14">
    <location>
        <begin position="253"/>
        <end position="265"/>
    </location>
</feature>
<proteinExistence type="inferred from homology"/>
<feature type="region of interest" description="Disordered" evidence="14">
    <location>
        <begin position="180"/>
        <end position="293"/>
    </location>
</feature>
<dbReference type="OMA" id="WILKGSC"/>
<dbReference type="PANTHER" id="PTHR15929">
    <property type="entry name" value="STORE-OPERATED CALCIUM ENTRY-ASSOCIATED REGULATORY FACTOR"/>
    <property type="match status" value="1"/>
</dbReference>
<comment type="subcellular location">
    <subcellularLocation>
        <location evidence="1">Endoplasmic reticulum membrane</location>
        <topology evidence="1">Single-pass type I membrane protein</topology>
    </subcellularLocation>
</comment>
<dbReference type="GeneID" id="19470152"/>
<evidence type="ECO:0000256" key="14">
    <source>
        <dbReference type="SAM" id="MobiDB-lite"/>
    </source>
</evidence>
<protein>
    <recommendedName>
        <fullName evidence="3">Store-operated calcium entry-associated regulatory factor</fullName>
    </recommendedName>
    <alternativeName>
        <fullName evidence="13">Transmembrane protein 66</fullName>
    </alternativeName>
</protein>
<evidence type="ECO:0000256" key="9">
    <source>
        <dbReference type="ARBA" id="ARBA00022837"/>
    </source>
</evidence>
<evidence type="ECO:0000256" key="4">
    <source>
        <dbReference type="ARBA" id="ARBA00022448"/>
    </source>
</evidence>
<evidence type="ECO:0000313" key="17">
    <source>
        <dbReference type="EMBL" id="EPE35411.1"/>
    </source>
</evidence>
<keyword evidence="5" id="KW-0109">Calcium transport</keyword>
<keyword evidence="9" id="KW-0106">Calcium</keyword>
<dbReference type="Proteomes" id="UP000016922">
    <property type="component" value="Unassembled WGS sequence"/>
</dbReference>
<name>S3DTZ1_GLAL2</name>
<keyword evidence="10 15" id="KW-1133">Transmembrane helix</keyword>
<evidence type="ECO:0000313" key="18">
    <source>
        <dbReference type="Proteomes" id="UP000016922"/>
    </source>
</evidence>
<evidence type="ECO:0000256" key="16">
    <source>
        <dbReference type="SAM" id="SignalP"/>
    </source>
</evidence>
<accession>S3DTZ1</accession>
<evidence type="ECO:0000256" key="12">
    <source>
        <dbReference type="ARBA" id="ARBA00023136"/>
    </source>
</evidence>
<dbReference type="GO" id="GO:0006816">
    <property type="term" value="P:calcium ion transport"/>
    <property type="evidence" value="ECO:0007669"/>
    <property type="project" value="UniProtKB-KW"/>
</dbReference>
<keyword evidence="4" id="KW-0813">Transport</keyword>
<organism evidence="17 18">
    <name type="scientific">Glarea lozoyensis (strain ATCC 20868 / MF5171)</name>
    <dbReference type="NCBI Taxonomy" id="1116229"/>
    <lineage>
        <taxon>Eukaryota</taxon>
        <taxon>Fungi</taxon>
        <taxon>Dikarya</taxon>
        <taxon>Ascomycota</taxon>
        <taxon>Pezizomycotina</taxon>
        <taxon>Leotiomycetes</taxon>
        <taxon>Helotiales</taxon>
        <taxon>Helotiaceae</taxon>
        <taxon>Glarea</taxon>
    </lineage>
</organism>
<sequence length="293" mass="30902">MHILALLTPLLLLSPAVLSAKPPKNAILLSNVKTLTLRSNAQTSHRRVSAVPQLTCKGPGCRHHKLDILRCTNAGSDYNTEDIQWTCTANMPAEFKLGSTDVQCEGYAHRDDEYVLKGSCAVEYRLLLTELGEEKYGSSWGGGGSGEGWNMGSVLFVVAFLGIAGWILYSLFTAPHGAQPGARRQPGFWGGGWGGGPGGGGPGDDGWDPPPPYPGKRNTYGSSRSNESWRPGFWSGTAAGAAAGYLAGNRGGSQRQQPPANSSSGWGMPTRSTSGSSSSSRHESSGFGSTSRR</sequence>
<dbReference type="Pfam" id="PF06682">
    <property type="entry name" value="SARAF"/>
    <property type="match status" value="1"/>
</dbReference>
<gene>
    <name evidence="17" type="ORF">GLAREA_11110</name>
</gene>
<keyword evidence="12 15" id="KW-0472">Membrane</keyword>
<dbReference type="GO" id="GO:2001256">
    <property type="term" value="P:regulation of store-operated calcium entry"/>
    <property type="evidence" value="ECO:0007669"/>
    <property type="project" value="InterPro"/>
</dbReference>
<evidence type="ECO:0000256" key="15">
    <source>
        <dbReference type="SAM" id="Phobius"/>
    </source>
</evidence>
<dbReference type="AlphaFoldDB" id="S3DTZ1"/>
<keyword evidence="18" id="KW-1185">Reference proteome</keyword>
<feature type="chain" id="PRO_5004520051" description="Store-operated calcium entry-associated regulatory factor" evidence="16">
    <location>
        <begin position="20"/>
        <end position="293"/>
    </location>
</feature>
<evidence type="ECO:0000256" key="5">
    <source>
        <dbReference type="ARBA" id="ARBA00022568"/>
    </source>
</evidence>
<feature type="compositionally biased region" description="Gly residues" evidence="14">
    <location>
        <begin position="188"/>
        <end position="204"/>
    </location>
</feature>
<dbReference type="STRING" id="1116229.S3DTZ1"/>
<dbReference type="KEGG" id="glz:GLAREA_11110"/>
<evidence type="ECO:0000256" key="10">
    <source>
        <dbReference type="ARBA" id="ARBA00022989"/>
    </source>
</evidence>
<feature type="transmembrane region" description="Helical" evidence="15">
    <location>
        <begin position="154"/>
        <end position="174"/>
    </location>
</feature>
<feature type="signal peptide" evidence="16">
    <location>
        <begin position="1"/>
        <end position="19"/>
    </location>
</feature>
<evidence type="ECO:0000256" key="8">
    <source>
        <dbReference type="ARBA" id="ARBA00022824"/>
    </source>
</evidence>
<dbReference type="GO" id="GO:0005789">
    <property type="term" value="C:endoplasmic reticulum membrane"/>
    <property type="evidence" value="ECO:0007669"/>
    <property type="project" value="UniProtKB-SubCell"/>
</dbReference>
<feature type="compositionally biased region" description="Low complexity" evidence="14">
    <location>
        <begin position="270"/>
        <end position="293"/>
    </location>
</feature>
<dbReference type="RefSeq" id="XP_008077490.1">
    <property type="nucleotide sequence ID" value="XM_008079299.1"/>
</dbReference>
<evidence type="ECO:0000256" key="6">
    <source>
        <dbReference type="ARBA" id="ARBA00022692"/>
    </source>
</evidence>
<dbReference type="eggNOG" id="ENOG502QT6Y">
    <property type="taxonomic scope" value="Eukaryota"/>
</dbReference>
<feature type="compositionally biased region" description="Polar residues" evidence="14">
    <location>
        <begin position="219"/>
        <end position="228"/>
    </location>
</feature>
<evidence type="ECO:0000256" key="3">
    <source>
        <dbReference type="ARBA" id="ARBA00016584"/>
    </source>
</evidence>
<keyword evidence="11" id="KW-0406">Ion transport</keyword>
<feature type="compositionally biased region" description="Low complexity" evidence="14">
    <location>
        <begin position="236"/>
        <end position="248"/>
    </location>
</feature>